<dbReference type="AlphaFoldDB" id="S3W3R9"/>
<reference evidence="1" key="1">
    <citation type="submission" date="2013-04" db="EMBL/GenBank/DDBJ databases">
        <authorList>
            <person name="Harkins D.M."/>
            <person name="Durkin A.S."/>
            <person name="Selengut J.D."/>
            <person name="Sanka R."/>
            <person name="DePew J."/>
            <person name="Purushe J."/>
            <person name="Ahmed A."/>
            <person name="van der Linden H."/>
            <person name="Goris M.G.A."/>
            <person name="Hartskeerl R.A."/>
            <person name="Vinetz J.M."/>
            <person name="Sutton G.G."/>
            <person name="Nelson W.C."/>
            <person name="Fouts D.E."/>
        </authorList>
    </citation>
    <scope>NUCLEOTIDE SEQUENCE [LARGE SCALE GENOMIC DNA]</scope>
    <source>
        <strain evidence="1">BUT 6</strain>
    </source>
</reference>
<gene>
    <name evidence="1" type="ORF">LEP1GSC058_1538</name>
</gene>
<comment type="caution">
    <text evidence="1">The sequence shown here is derived from an EMBL/GenBank/DDBJ whole genome shotgun (WGS) entry which is preliminary data.</text>
</comment>
<dbReference type="Proteomes" id="UP000014540">
    <property type="component" value="Unassembled WGS sequence"/>
</dbReference>
<protein>
    <submittedName>
        <fullName evidence="1">Uncharacterized protein</fullName>
    </submittedName>
</protein>
<proteinExistence type="predicted"/>
<evidence type="ECO:0000313" key="2">
    <source>
        <dbReference type="Proteomes" id="UP000014540"/>
    </source>
</evidence>
<evidence type="ECO:0000313" key="1">
    <source>
        <dbReference type="EMBL" id="EPG74942.1"/>
    </source>
</evidence>
<organism evidence="1 2">
    <name type="scientific">Leptospira fainei serovar Hurstbridge str. BUT 6</name>
    <dbReference type="NCBI Taxonomy" id="1193011"/>
    <lineage>
        <taxon>Bacteria</taxon>
        <taxon>Pseudomonadati</taxon>
        <taxon>Spirochaetota</taxon>
        <taxon>Spirochaetia</taxon>
        <taxon>Leptospirales</taxon>
        <taxon>Leptospiraceae</taxon>
        <taxon>Leptospira</taxon>
    </lineage>
</organism>
<keyword evidence="2" id="KW-1185">Reference proteome</keyword>
<dbReference type="STRING" id="1193011.LEP1GSC058_1538"/>
<sequence length="55" mass="6143">MVVGFFHRFAPAPAHKGGVCLSKFYSPNFFLDARLFSQMEIASSSKLKKLPIPLD</sequence>
<name>S3W3R9_9LEPT</name>
<accession>S3W3R9</accession>
<dbReference type="EMBL" id="AKWZ02000006">
    <property type="protein sequence ID" value="EPG74942.1"/>
    <property type="molecule type" value="Genomic_DNA"/>
</dbReference>